<comment type="caution">
    <text evidence="1">The sequence shown here is derived from an EMBL/GenBank/DDBJ whole genome shotgun (WGS) entry which is preliminary data.</text>
</comment>
<name>A0A2M7BSE6_9BACT</name>
<dbReference type="EMBL" id="PEVA01000131">
    <property type="protein sequence ID" value="PIV08377.1"/>
    <property type="molecule type" value="Genomic_DNA"/>
</dbReference>
<gene>
    <name evidence="1" type="ORF">COS52_03035</name>
</gene>
<protein>
    <submittedName>
        <fullName evidence="1">Uncharacterized protein</fullName>
    </submittedName>
</protein>
<dbReference type="Proteomes" id="UP000230119">
    <property type="component" value="Unassembled WGS sequence"/>
</dbReference>
<evidence type="ECO:0000313" key="1">
    <source>
        <dbReference type="EMBL" id="PIV08377.1"/>
    </source>
</evidence>
<sequence>MKRYKPLLLQIGILLLLVSLALFILEQQKQFITVDFSRHYSANKTIELAGFEEGEQWRGNFSYDSERAFEGKSSITFSSWYGAKNSITNEEVINLTAGYAKGYISVFIADKKKLSSIDSLQLVLSESIDKKKEYDLTPLLQVGWNRIPVVIPNWKKITNQSFAISSKPGEIAEVNLDRFWIENTSIYTSDVLTTKSQSISLRTIGERTYVFFASPNEESFAFNSPQSINKGSTTISLIPEHAKRVILSLNSTSMQIGGKNMSQCILFKDKTEESEKVLKATSASNSLYVFLKAEIKNGAVSFSLSNNGIDFEQCGTVKSSEKKPIQLTLQGSYLIDSYSAEY</sequence>
<evidence type="ECO:0000313" key="2">
    <source>
        <dbReference type="Proteomes" id="UP000230119"/>
    </source>
</evidence>
<accession>A0A2M7BSE6</accession>
<organism evidence="1 2">
    <name type="scientific">Candidatus Roizmanbacteria bacterium CG03_land_8_20_14_0_80_39_12</name>
    <dbReference type="NCBI Taxonomy" id="1974847"/>
    <lineage>
        <taxon>Bacteria</taxon>
        <taxon>Candidatus Roizmaniibacteriota</taxon>
    </lineage>
</organism>
<reference evidence="2" key="1">
    <citation type="submission" date="2017-09" db="EMBL/GenBank/DDBJ databases">
        <title>Depth-based differentiation of microbial function through sediment-hosted aquifers and enrichment of novel symbionts in the deep terrestrial subsurface.</title>
        <authorList>
            <person name="Probst A.J."/>
            <person name="Ladd B."/>
            <person name="Jarett J.K."/>
            <person name="Geller-Mcgrath D.E."/>
            <person name="Sieber C.M.K."/>
            <person name="Emerson J.B."/>
            <person name="Anantharaman K."/>
            <person name="Thomas B.C."/>
            <person name="Malmstrom R."/>
            <person name="Stieglmeier M."/>
            <person name="Klingl A."/>
            <person name="Woyke T."/>
            <person name="Ryan C.M."/>
            <person name="Banfield J.F."/>
        </authorList>
    </citation>
    <scope>NUCLEOTIDE SEQUENCE [LARGE SCALE GENOMIC DNA]</scope>
</reference>
<dbReference type="AlphaFoldDB" id="A0A2M7BSE6"/>
<proteinExistence type="predicted"/>